<dbReference type="PROSITE" id="PS51384">
    <property type="entry name" value="FAD_FR"/>
    <property type="match status" value="1"/>
</dbReference>
<dbReference type="SUPFAM" id="SSF63380">
    <property type="entry name" value="Riboflavin synthase domain-like"/>
    <property type="match status" value="1"/>
</dbReference>
<dbReference type="OrthoDB" id="3944240at2759"/>
<name>A0A167QG47_CALVF</name>
<evidence type="ECO:0000256" key="2">
    <source>
        <dbReference type="ARBA" id="ARBA00006278"/>
    </source>
</evidence>
<comment type="similarity">
    <text evidence="2">Belongs to the ferric reductase (FRE) family.</text>
</comment>
<keyword evidence="4 10" id="KW-0812">Transmembrane</keyword>
<dbReference type="InterPro" id="IPR051410">
    <property type="entry name" value="Ferric/Cupric_Reductase"/>
</dbReference>
<proteinExistence type="inferred from homology"/>
<dbReference type="Proteomes" id="UP000076738">
    <property type="component" value="Unassembled WGS sequence"/>
</dbReference>
<keyword evidence="7" id="KW-0406">Ion transport</keyword>
<dbReference type="SFLD" id="SFLDG01168">
    <property type="entry name" value="Ferric_reductase_subgroup_(FRE"/>
    <property type="match status" value="1"/>
</dbReference>
<dbReference type="Pfam" id="PF01794">
    <property type="entry name" value="Ferric_reduct"/>
    <property type="match status" value="1"/>
</dbReference>
<dbReference type="PANTHER" id="PTHR32361:SF9">
    <property type="entry name" value="FERRIC REDUCTASE TRANSMEMBRANE COMPONENT 3-RELATED"/>
    <property type="match status" value="1"/>
</dbReference>
<dbReference type="InterPro" id="IPR013130">
    <property type="entry name" value="Fe3_Rdtase_TM_dom"/>
</dbReference>
<evidence type="ECO:0000256" key="8">
    <source>
        <dbReference type="ARBA" id="ARBA00023136"/>
    </source>
</evidence>
<feature type="transmembrane region" description="Helical" evidence="10">
    <location>
        <begin position="133"/>
        <end position="150"/>
    </location>
</feature>
<feature type="transmembrane region" description="Helical" evidence="10">
    <location>
        <begin position="236"/>
        <end position="254"/>
    </location>
</feature>
<evidence type="ECO:0000256" key="9">
    <source>
        <dbReference type="ARBA" id="ARBA00023180"/>
    </source>
</evidence>
<gene>
    <name evidence="12" type="ORF">CALVIDRAFT_534157</name>
</gene>
<evidence type="ECO:0000259" key="11">
    <source>
        <dbReference type="PROSITE" id="PS51384"/>
    </source>
</evidence>
<evidence type="ECO:0000256" key="6">
    <source>
        <dbReference type="ARBA" id="ARBA00023002"/>
    </source>
</evidence>
<dbReference type="InterPro" id="IPR017938">
    <property type="entry name" value="Riboflavin_synthase-like_b-brl"/>
</dbReference>
<organism evidence="12 13">
    <name type="scientific">Calocera viscosa (strain TUFC12733)</name>
    <dbReference type="NCBI Taxonomy" id="1330018"/>
    <lineage>
        <taxon>Eukaryota</taxon>
        <taxon>Fungi</taxon>
        <taxon>Dikarya</taxon>
        <taxon>Basidiomycota</taxon>
        <taxon>Agaricomycotina</taxon>
        <taxon>Dacrymycetes</taxon>
        <taxon>Dacrymycetales</taxon>
        <taxon>Dacrymycetaceae</taxon>
        <taxon>Calocera</taxon>
    </lineage>
</organism>
<comment type="subcellular location">
    <subcellularLocation>
        <location evidence="1">Membrane</location>
        <topology evidence="1">Multi-pass membrane protein</topology>
    </subcellularLocation>
</comment>
<dbReference type="GO" id="GO:0000293">
    <property type="term" value="F:ferric-chelate reductase activity"/>
    <property type="evidence" value="ECO:0007669"/>
    <property type="project" value="TreeGrafter"/>
</dbReference>
<feature type="transmembrane region" description="Helical" evidence="10">
    <location>
        <begin position="162"/>
        <end position="186"/>
    </location>
</feature>
<feature type="domain" description="FAD-binding FR-type" evidence="11">
    <location>
        <begin position="301"/>
        <end position="408"/>
    </location>
</feature>
<dbReference type="CDD" id="cd06186">
    <property type="entry name" value="NOX_Duox_like_FAD_NADP"/>
    <property type="match status" value="1"/>
</dbReference>
<evidence type="ECO:0000313" key="13">
    <source>
        <dbReference type="Proteomes" id="UP000076738"/>
    </source>
</evidence>
<keyword evidence="3" id="KW-0813">Transport</keyword>
<evidence type="ECO:0000256" key="5">
    <source>
        <dbReference type="ARBA" id="ARBA00022989"/>
    </source>
</evidence>
<dbReference type="GO" id="GO:0006826">
    <property type="term" value="P:iron ion transport"/>
    <property type="evidence" value="ECO:0007669"/>
    <property type="project" value="TreeGrafter"/>
</dbReference>
<reference evidence="12 13" key="1">
    <citation type="journal article" date="2016" name="Mol. Biol. Evol.">
        <title>Comparative Genomics of Early-Diverging Mushroom-Forming Fungi Provides Insights into the Origins of Lignocellulose Decay Capabilities.</title>
        <authorList>
            <person name="Nagy L.G."/>
            <person name="Riley R."/>
            <person name="Tritt A."/>
            <person name="Adam C."/>
            <person name="Daum C."/>
            <person name="Floudas D."/>
            <person name="Sun H."/>
            <person name="Yadav J.S."/>
            <person name="Pangilinan J."/>
            <person name="Larsson K.H."/>
            <person name="Matsuura K."/>
            <person name="Barry K."/>
            <person name="Labutti K."/>
            <person name="Kuo R."/>
            <person name="Ohm R.A."/>
            <person name="Bhattacharya S.S."/>
            <person name="Shirouzu T."/>
            <person name="Yoshinaga Y."/>
            <person name="Martin F.M."/>
            <person name="Grigoriev I.V."/>
            <person name="Hibbett D.S."/>
        </authorList>
    </citation>
    <scope>NUCLEOTIDE SEQUENCE [LARGE SCALE GENOMIC DNA]</scope>
    <source>
        <strain evidence="12 13">TUFC12733</strain>
    </source>
</reference>
<dbReference type="InterPro" id="IPR039261">
    <property type="entry name" value="FNR_nucleotide-bd"/>
</dbReference>
<dbReference type="SUPFAM" id="SSF52343">
    <property type="entry name" value="Ferredoxin reductase-like, C-terminal NADP-linked domain"/>
    <property type="match status" value="1"/>
</dbReference>
<keyword evidence="8 10" id="KW-0472">Membrane</keyword>
<dbReference type="SFLD" id="SFLDS00052">
    <property type="entry name" value="Ferric_Reductase_Domain"/>
    <property type="match status" value="1"/>
</dbReference>
<accession>A0A167QG47</accession>
<dbReference type="GO" id="GO:0015677">
    <property type="term" value="P:copper ion import"/>
    <property type="evidence" value="ECO:0007669"/>
    <property type="project" value="TreeGrafter"/>
</dbReference>
<keyword evidence="9" id="KW-0325">Glycoprotein</keyword>
<dbReference type="PANTHER" id="PTHR32361">
    <property type="entry name" value="FERRIC/CUPRIC REDUCTASE TRANSMEMBRANE COMPONENT"/>
    <property type="match status" value="1"/>
</dbReference>
<dbReference type="InterPro" id="IPR017927">
    <property type="entry name" value="FAD-bd_FR_type"/>
</dbReference>
<evidence type="ECO:0000256" key="10">
    <source>
        <dbReference type="SAM" id="Phobius"/>
    </source>
</evidence>
<evidence type="ECO:0000256" key="1">
    <source>
        <dbReference type="ARBA" id="ARBA00004141"/>
    </source>
</evidence>
<evidence type="ECO:0000256" key="4">
    <source>
        <dbReference type="ARBA" id="ARBA00022692"/>
    </source>
</evidence>
<evidence type="ECO:0000313" key="12">
    <source>
        <dbReference type="EMBL" id="KZO99729.1"/>
    </source>
</evidence>
<keyword evidence="5 10" id="KW-1133">Transmembrane helix</keyword>
<evidence type="ECO:0000256" key="3">
    <source>
        <dbReference type="ARBA" id="ARBA00022448"/>
    </source>
</evidence>
<dbReference type="GO" id="GO:0005886">
    <property type="term" value="C:plasma membrane"/>
    <property type="evidence" value="ECO:0007669"/>
    <property type="project" value="TreeGrafter"/>
</dbReference>
<dbReference type="EMBL" id="KV417271">
    <property type="protein sequence ID" value="KZO99729.1"/>
    <property type="molecule type" value="Genomic_DNA"/>
</dbReference>
<dbReference type="GO" id="GO:0006879">
    <property type="term" value="P:intracellular iron ion homeostasis"/>
    <property type="evidence" value="ECO:0007669"/>
    <property type="project" value="TreeGrafter"/>
</dbReference>
<evidence type="ECO:0000256" key="7">
    <source>
        <dbReference type="ARBA" id="ARBA00023065"/>
    </source>
</evidence>
<sequence length="579" mass="64537">MSDPGAAPNIPAPPGQQDNTYIIDPQYALIFTYTWVSVAAAAVLYRSPKLYRRFRNAWKRDGIHGWGLYEDLSPSPVEEEKESLMNGAAIKRTDSVRWVSVSPPVRLLRAVEAVFRNAFGWEVKYVRLSVGQLFLLVGFVLTLLLCLTQNSELLLNSNRAGFMVLSLIPPVFLLSTKNSFLAFLLSIGYEKLNFLHRWAGRMMFVLACVHGGLWINNRVINGQASLLLTEDKERRGIATISVLFLIVLTSIRPIRIFAWQFFFASHVSLYVAWFVCLNYHTPYAVPWIFPALAFYGWDIAVRMLRFRIKDANLLPVDDQMTLVHIPDASGGWRGGQHVRLRIFAGTQAFQAHPLTIINSPAPRSDKARTQGMLLGARVNGDWTLALNRLGKTRAWVMLDGPYGGVNMSPKERVLLIAGGCGVTFTLGVLDELITGVENGDRRLREIEWVWYIRSYDCVGWFVAQLQSLALRAHAMPFLDLRVRIFLTCPCGDPPEMLASIPDCVVNTDKPKIEDLLAPMLDFEVEDGEGRRPAMGGGVGVAACGPETLVRHAQNAVAAISPARAARCGGVEVHAERFNL</sequence>
<protein>
    <recommendedName>
        <fullName evidence="11">FAD-binding FR-type domain-containing protein</fullName>
    </recommendedName>
</protein>
<feature type="transmembrane region" description="Helical" evidence="10">
    <location>
        <begin position="27"/>
        <end position="45"/>
    </location>
</feature>
<dbReference type="AlphaFoldDB" id="A0A167QG47"/>
<keyword evidence="6" id="KW-0560">Oxidoreductase</keyword>
<dbReference type="Pfam" id="PF08030">
    <property type="entry name" value="NAD_binding_6"/>
    <property type="match status" value="1"/>
</dbReference>
<dbReference type="STRING" id="1330018.A0A167QG47"/>
<keyword evidence="13" id="KW-1185">Reference proteome</keyword>
<dbReference type="InterPro" id="IPR013121">
    <property type="entry name" value="Fe_red_NAD-bd_6"/>
</dbReference>
<dbReference type="Gene3D" id="3.40.50.80">
    <property type="entry name" value="Nucleotide-binding domain of ferredoxin-NADP reductase (FNR) module"/>
    <property type="match status" value="1"/>
</dbReference>
<feature type="transmembrane region" description="Helical" evidence="10">
    <location>
        <begin position="287"/>
        <end position="304"/>
    </location>
</feature>